<dbReference type="EMBL" id="CALTRL010001979">
    <property type="protein sequence ID" value="CAH7674345.1"/>
    <property type="molecule type" value="Genomic_DNA"/>
</dbReference>
<comment type="caution">
    <text evidence="1">The sequence shown here is derived from an EMBL/GenBank/DDBJ whole genome shotgun (WGS) entry which is preliminary data.</text>
</comment>
<reference evidence="1" key="1">
    <citation type="submission" date="2022-06" db="EMBL/GenBank/DDBJ databases">
        <authorList>
            <consortium name="SYNGENTA / RWTH Aachen University"/>
        </authorList>
    </citation>
    <scope>NUCLEOTIDE SEQUENCE</scope>
</reference>
<evidence type="ECO:0000313" key="2">
    <source>
        <dbReference type="Proteomes" id="UP001153365"/>
    </source>
</evidence>
<dbReference type="Proteomes" id="UP001153365">
    <property type="component" value="Unassembled WGS sequence"/>
</dbReference>
<evidence type="ECO:0000313" key="1">
    <source>
        <dbReference type="EMBL" id="CAH7674345.1"/>
    </source>
</evidence>
<dbReference type="AlphaFoldDB" id="A0AAV0AY18"/>
<protein>
    <submittedName>
        <fullName evidence="1">Uncharacterized protein</fullName>
    </submittedName>
</protein>
<accession>A0AAV0AY18</accession>
<proteinExistence type="predicted"/>
<organism evidence="1 2">
    <name type="scientific">Phakopsora pachyrhizi</name>
    <name type="common">Asian soybean rust disease fungus</name>
    <dbReference type="NCBI Taxonomy" id="170000"/>
    <lineage>
        <taxon>Eukaryota</taxon>
        <taxon>Fungi</taxon>
        <taxon>Dikarya</taxon>
        <taxon>Basidiomycota</taxon>
        <taxon>Pucciniomycotina</taxon>
        <taxon>Pucciniomycetes</taxon>
        <taxon>Pucciniales</taxon>
        <taxon>Phakopsoraceae</taxon>
        <taxon>Phakopsora</taxon>
    </lineage>
</organism>
<keyword evidence="2" id="KW-1185">Reference proteome</keyword>
<sequence>MDQSNNHSDVVNGWINDDWEQFGSLVETVEKLNQLLPLDILSPPPPLISPEILLGLFSIMDTAEEKAVLNVLLAKTPLESILIIKDTIDILVSVWNEVSTQAGMNKESQRLTLDDLLSLLASVIVHSVGHLLAIRLQLLICKAICFQKMILGRFACEEKSCSMGGVRRDRMRTVVVVEVGGEVGVLGQKNLHKITASSNLIRICLMVPGSIVCNILLEISK</sequence>
<name>A0AAV0AY18_PHAPC</name>
<gene>
    <name evidence="1" type="ORF">PPACK8108_LOCUS9255</name>
</gene>